<dbReference type="InterPro" id="IPR036236">
    <property type="entry name" value="Znf_C2H2_sf"/>
</dbReference>
<organism evidence="13 14">
    <name type="scientific">Larinioides sclopetarius</name>
    <dbReference type="NCBI Taxonomy" id="280406"/>
    <lineage>
        <taxon>Eukaryota</taxon>
        <taxon>Metazoa</taxon>
        <taxon>Ecdysozoa</taxon>
        <taxon>Arthropoda</taxon>
        <taxon>Chelicerata</taxon>
        <taxon>Arachnida</taxon>
        <taxon>Araneae</taxon>
        <taxon>Araneomorphae</taxon>
        <taxon>Entelegynae</taxon>
        <taxon>Araneoidea</taxon>
        <taxon>Araneidae</taxon>
        <taxon>Larinioides</taxon>
    </lineage>
</organism>
<keyword evidence="4" id="KW-0677">Repeat</keyword>
<gene>
    <name evidence="13" type="ORF">LARSCL_LOCUS6679</name>
</gene>
<dbReference type="GO" id="GO:0000981">
    <property type="term" value="F:DNA-binding transcription factor activity, RNA polymerase II-specific"/>
    <property type="evidence" value="ECO:0007669"/>
    <property type="project" value="TreeGrafter"/>
</dbReference>
<feature type="non-terminal residue" evidence="13">
    <location>
        <position position="1"/>
    </location>
</feature>
<name>A0AAV1ZRJ8_9ARAC</name>
<protein>
    <recommendedName>
        <fullName evidence="12">C2H2-type domain-containing protein</fullName>
    </recommendedName>
</protein>
<evidence type="ECO:0000256" key="3">
    <source>
        <dbReference type="ARBA" id="ARBA00022723"/>
    </source>
</evidence>
<keyword evidence="5 11" id="KW-0863">Zinc-finger</keyword>
<dbReference type="SUPFAM" id="SSF57667">
    <property type="entry name" value="beta-beta-alpha zinc fingers"/>
    <property type="match status" value="2"/>
</dbReference>
<dbReference type="Gene3D" id="3.30.160.60">
    <property type="entry name" value="Classic Zinc Finger"/>
    <property type="match status" value="3"/>
</dbReference>
<dbReference type="GO" id="GO:0003677">
    <property type="term" value="F:DNA binding"/>
    <property type="evidence" value="ECO:0007669"/>
    <property type="project" value="UniProtKB-KW"/>
</dbReference>
<dbReference type="GO" id="GO:0008270">
    <property type="term" value="F:zinc ion binding"/>
    <property type="evidence" value="ECO:0007669"/>
    <property type="project" value="UniProtKB-KW"/>
</dbReference>
<evidence type="ECO:0000256" key="1">
    <source>
        <dbReference type="ARBA" id="ARBA00004123"/>
    </source>
</evidence>
<evidence type="ECO:0000256" key="7">
    <source>
        <dbReference type="ARBA" id="ARBA00023015"/>
    </source>
</evidence>
<dbReference type="FunFam" id="3.30.160.60:FF:000744">
    <property type="entry name" value="zinc finger E-box-binding homeobox 1"/>
    <property type="match status" value="1"/>
</dbReference>
<keyword evidence="14" id="KW-1185">Reference proteome</keyword>
<dbReference type="FunFam" id="3.30.160.60:FF:001480">
    <property type="entry name" value="Si:cabz01071911.3"/>
    <property type="match status" value="1"/>
</dbReference>
<reference evidence="13 14" key="1">
    <citation type="submission" date="2024-04" db="EMBL/GenBank/DDBJ databases">
        <authorList>
            <person name="Rising A."/>
            <person name="Reimegard J."/>
            <person name="Sonavane S."/>
            <person name="Akerstrom W."/>
            <person name="Nylinder S."/>
            <person name="Hedman E."/>
            <person name="Kallberg Y."/>
        </authorList>
    </citation>
    <scope>NUCLEOTIDE SEQUENCE [LARGE SCALE GENOMIC DNA]</scope>
</reference>
<dbReference type="EMBL" id="CAXIEN010000064">
    <property type="protein sequence ID" value="CAL1272958.1"/>
    <property type="molecule type" value="Genomic_DNA"/>
</dbReference>
<evidence type="ECO:0000256" key="5">
    <source>
        <dbReference type="ARBA" id="ARBA00022771"/>
    </source>
</evidence>
<dbReference type="PROSITE" id="PS50157">
    <property type="entry name" value="ZINC_FINGER_C2H2_2"/>
    <property type="match status" value="2"/>
</dbReference>
<keyword evidence="10" id="KW-0539">Nucleus</keyword>
<keyword evidence="9" id="KW-0804">Transcription</keyword>
<evidence type="ECO:0000256" key="8">
    <source>
        <dbReference type="ARBA" id="ARBA00023125"/>
    </source>
</evidence>
<evidence type="ECO:0000256" key="6">
    <source>
        <dbReference type="ARBA" id="ARBA00022833"/>
    </source>
</evidence>
<evidence type="ECO:0000256" key="10">
    <source>
        <dbReference type="ARBA" id="ARBA00023242"/>
    </source>
</evidence>
<comment type="caution">
    <text evidence="13">The sequence shown here is derived from an EMBL/GenBank/DDBJ whole genome shotgun (WGS) entry which is preliminary data.</text>
</comment>
<dbReference type="Proteomes" id="UP001497382">
    <property type="component" value="Unassembled WGS sequence"/>
</dbReference>
<comment type="subcellular location">
    <subcellularLocation>
        <location evidence="1">Nucleus</location>
    </subcellularLocation>
</comment>
<feature type="domain" description="C2H2-type" evidence="12">
    <location>
        <begin position="33"/>
        <end position="60"/>
    </location>
</feature>
<accession>A0AAV1ZRJ8</accession>
<feature type="domain" description="C2H2-type" evidence="12">
    <location>
        <begin position="7"/>
        <end position="34"/>
    </location>
</feature>
<dbReference type="PROSITE" id="PS00028">
    <property type="entry name" value="ZINC_FINGER_C2H2_1"/>
    <property type="match status" value="2"/>
</dbReference>
<sequence length="77" mass="9311">HSEEKPYTCFVCNKTFSKKFYIKVHLRTHTKEKPCDICHKLFTIKGNLKRHLLTHTKEKPYACDFCNRRFSDQSYIK</sequence>
<evidence type="ECO:0000256" key="2">
    <source>
        <dbReference type="ARBA" id="ARBA00006991"/>
    </source>
</evidence>
<keyword evidence="3" id="KW-0479">Metal-binding</keyword>
<keyword evidence="8" id="KW-0238">DNA-binding</keyword>
<keyword evidence="6" id="KW-0862">Zinc</keyword>
<keyword evidence="7" id="KW-0805">Transcription regulation</keyword>
<evidence type="ECO:0000313" key="14">
    <source>
        <dbReference type="Proteomes" id="UP001497382"/>
    </source>
</evidence>
<evidence type="ECO:0000259" key="12">
    <source>
        <dbReference type="PROSITE" id="PS50157"/>
    </source>
</evidence>
<dbReference type="AlphaFoldDB" id="A0AAV1ZRJ8"/>
<evidence type="ECO:0000313" key="13">
    <source>
        <dbReference type="EMBL" id="CAL1272958.1"/>
    </source>
</evidence>
<evidence type="ECO:0000256" key="9">
    <source>
        <dbReference type="ARBA" id="ARBA00023163"/>
    </source>
</evidence>
<dbReference type="PANTHER" id="PTHR24394">
    <property type="entry name" value="ZINC FINGER PROTEIN"/>
    <property type="match status" value="1"/>
</dbReference>
<evidence type="ECO:0000256" key="4">
    <source>
        <dbReference type="ARBA" id="ARBA00022737"/>
    </source>
</evidence>
<dbReference type="InterPro" id="IPR013087">
    <property type="entry name" value="Znf_C2H2_type"/>
</dbReference>
<proteinExistence type="inferred from homology"/>
<dbReference type="GO" id="GO:0005634">
    <property type="term" value="C:nucleus"/>
    <property type="evidence" value="ECO:0007669"/>
    <property type="project" value="UniProtKB-SubCell"/>
</dbReference>
<dbReference type="SMART" id="SM00355">
    <property type="entry name" value="ZnF_C2H2"/>
    <property type="match status" value="2"/>
</dbReference>
<evidence type="ECO:0000256" key="11">
    <source>
        <dbReference type="PROSITE-ProRule" id="PRU00042"/>
    </source>
</evidence>
<dbReference type="Pfam" id="PF00096">
    <property type="entry name" value="zf-C2H2"/>
    <property type="match status" value="2"/>
</dbReference>
<dbReference type="PANTHER" id="PTHR24394:SF44">
    <property type="entry name" value="ZINC FINGER PROTEIN 271-LIKE"/>
    <property type="match status" value="1"/>
</dbReference>
<comment type="similarity">
    <text evidence="2">Belongs to the krueppel C2H2-type zinc-finger protein family.</text>
</comment>